<evidence type="ECO:0000256" key="3">
    <source>
        <dbReference type="ARBA" id="ARBA00022771"/>
    </source>
</evidence>
<evidence type="ECO:0000256" key="2">
    <source>
        <dbReference type="ARBA" id="ARBA00022723"/>
    </source>
</evidence>
<reference evidence="13" key="1">
    <citation type="submission" date="2022-11" db="EMBL/GenBank/DDBJ databases">
        <authorList>
            <person name="Kikuchi T."/>
        </authorList>
    </citation>
    <scope>NUCLEOTIDE SEQUENCE</scope>
    <source>
        <strain evidence="13">PS1010</strain>
    </source>
</reference>
<comment type="subcellular location">
    <subcellularLocation>
        <location evidence="1">Nucleus</location>
    </subcellularLocation>
</comment>
<feature type="compositionally biased region" description="Basic and acidic residues" evidence="11">
    <location>
        <begin position="102"/>
        <end position="131"/>
    </location>
</feature>
<dbReference type="PANTHER" id="PTHR46174:SF1">
    <property type="entry name" value="CXXC-TYPE ZINC FINGER PROTEIN 1"/>
    <property type="match status" value="1"/>
</dbReference>
<dbReference type="GO" id="GO:0045893">
    <property type="term" value="P:positive regulation of DNA-templated transcription"/>
    <property type="evidence" value="ECO:0007669"/>
    <property type="project" value="TreeGrafter"/>
</dbReference>
<keyword evidence="2" id="KW-0479">Metal-binding</keyword>
<dbReference type="PANTHER" id="PTHR46174">
    <property type="entry name" value="CXXC-TYPE ZINC FINGER PROTEIN 1"/>
    <property type="match status" value="1"/>
</dbReference>
<evidence type="ECO:0000256" key="4">
    <source>
        <dbReference type="ARBA" id="ARBA00022833"/>
    </source>
</evidence>
<organism evidence="13 14">
    <name type="scientific">Caenorhabditis angaria</name>
    <dbReference type="NCBI Taxonomy" id="860376"/>
    <lineage>
        <taxon>Eukaryota</taxon>
        <taxon>Metazoa</taxon>
        <taxon>Ecdysozoa</taxon>
        <taxon>Nematoda</taxon>
        <taxon>Chromadorea</taxon>
        <taxon>Rhabditida</taxon>
        <taxon>Rhabditina</taxon>
        <taxon>Rhabditomorpha</taxon>
        <taxon>Rhabditoidea</taxon>
        <taxon>Rhabditidae</taxon>
        <taxon>Peloderinae</taxon>
        <taxon>Caenorhabditis</taxon>
    </lineage>
</organism>
<dbReference type="PROSITE" id="PS51058">
    <property type="entry name" value="ZF_CXXC"/>
    <property type="match status" value="1"/>
</dbReference>
<dbReference type="GO" id="GO:0003677">
    <property type="term" value="F:DNA binding"/>
    <property type="evidence" value="ECO:0007669"/>
    <property type="project" value="UniProtKB-KW"/>
</dbReference>
<evidence type="ECO:0000256" key="6">
    <source>
        <dbReference type="ARBA" id="ARBA00023125"/>
    </source>
</evidence>
<keyword evidence="8" id="KW-0539">Nucleus</keyword>
<keyword evidence="14" id="KW-1185">Reference proteome</keyword>
<dbReference type="InterPro" id="IPR037869">
    <property type="entry name" value="Spp1/CFP1"/>
</dbReference>
<feature type="region of interest" description="Disordered" evidence="11">
    <location>
        <begin position="91"/>
        <end position="131"/>
    </location>
</feature>
<dbReference type="InterPro" id="IPR022056">
    <property type="entry name" value="CpG-bd_C"/>
</dbReference>
<dbReference type="GO" id="GO:0008270">
    <property type="term" value="F:zinc ion binding"/>
    <property type="evidence" value="ECO:0007669"/>
    <property type="project" value="UniProtKB-KW"/>
</dbReference>
<sequence>MEQSGPLLPPENEEVWKMRCEECVRCSTKENCNECEPCQVQKHCLKRRCFQAKRLYQDKLAKEKKLEEKRRKDAENLNLSIASVASGNFSLNEKAQKKGRKSGNEKEKEKEKMAAKKQKEEKTKKERDDGIYRPTRQNNELKRKMTVNRKFEPPRQCLNPDCIRSARTESKYCSDDCGRILARMRLTEVLPARCKEYFSGPRTHETEMERKKMQYDLEMKELHENERKLVGCIERLHQYIGKMANLKPEGEESKIEESLFEACVVCGQNDVPLRKYAKHVETCWARAEKAISFNGAEFGSDRIFCERQDPRKGGFCKRLKSLCPEHRKQGPEQVMNICGYPTKWDNKSYTISEIIEDEDPFGDSGCMLAKDNCSRHSKWVVTLRGSIELEQSAVLLKCLEVSQESRKCAQYSEWSNNVVLAMMHNPKLPHPSTSTSTAET</sequence>
<dbReference type="GO" id="GO:0048188">
    <property type="term" value="C:Set1C/COMPASS complex"/>
    <property type="evidence" value="ECO:0007669"/>
    <property type="project" value="InterPro"/>
</dbReference>
<keyword evidence="5" id="KW-0805">Transcription regulation</keyword>
<evidence type="ECO:0000256" key="11">
    <source>
        <dbReference type="SAM" id="MobiDB-lite"/>
    </source>
</evidence>
<protein>
    <recommendedName>
        <fullName evidence="9">CXXC-type zinc finger protein 1</fullName>
    </recommendedName>
</protein>
<dbReference type="Pfam" id="PF12269">
    <property type="entry name" value="CpG_bind_C"/>
    <property type="match status" value="1"/>
</dbReference>
<accession>A0A9P1IQJ7</accession>
<keyword evidence="6" id="KW-0238">DNA-binding</keyword>
<keyword evidence="7" id="KW-0804">Transcription</keyword>
<proteinExistence type="predicted"/>
<keyword evidence="4" id="KW-0862">Zinc</keyword>
<evidence type="ECO:0000256" key="8">
    <source>
        <dbReference type="ARBA" id="ARBA00023242"/>
    </source>
</evidence>
<evidence type="ECO:0000313" key="13">
    <source>
        <dbReference type="EMBL" id="CAI5449316.1"/>
    </source>
</evidence>
<evidence type="ECO:0000256" key="10">
    <source>
        <dbReference type="PROSITE-ProRule" id="PRU00509"/>
    </source>
</evidence>
<evidence type="ECO:0000313" key="14">
    <source>
        <dbReference type="Proteomes" id="UP001152747"/>
    </source>
</evidence>
<keyword evidence="3 10" id="KW-0863">Zinc-finger</keyword>
<dbReference type="EMBL" id="CANHGI010000004">
    <property type="protein sequence ID" value="CAI5449316.1"/>
    <property type="molecule type" value="Genomic_DNA"/>
</dbReference>
<comment type="caution">
    <text evidence="13">The sequence shown here is derived from an EMBL/GenBank/DDBJ whole genome shotgun (WGS) entry which is preliminary data.</text>
</comment>
<name>A0A9P1IQJ7_9PELO</name>
<evidence type="ECO:0000256" key="1">
    <source>
        <dbReference type="ARBA" id="ARBA00004123"/>
    </source>
</evidence>
<dbReference type="InterPro" id="IPR002857">
    <property type="entry name" value="Znf_CXXC"/>
</dbReference>
<evidence type="ECO:0000259" key="12">
    <source>
        <dbReference type="PROSITE" id="PS51058"/>
    </source>
</evidence>
<evidence type="ECO:0000256" key="5">
    <source>
        <dbReference type="ARBA" id="ARBA00023015"/>
    </source>
</evidence>
<dbReference type="Proteomes" id="UP001152747">
    <property type="component" value="Unassembled WGS sequence"/>
</dbReference>
<gene>
    <name evidence="13" type="ORF">CAMP_LOCUS11953</name>
</gene>
<feature type="domain" description="CXXC-type" evidence="12">
    <location>
        <begin position="13"/>
        <end position="50"/>
    </location>
</feature>
<evidence type="ECO:0000256" key="7">
    <source>
        <dbReference type="ARBA" id="ARBA00023163"/>
    </source>
</evidence>
<dbReference type="AlphaFoldDB" id="A0A9P1IQJ7"/>
<dbReference type="OrthoDB" id="419183at2759"/>
<evidence type="ECO:0000256" key="9">
    <source>
        <dbReference type="ARBA" id="ARBA00023828"/>
    </source>
</evidence>